<dbReference type="SUPFAM" id="SSF57362">
    <property type="entry name" value="BPTI-like"/>
    <property type="match status" value="5"/>
</dbReference>
<dbReference type="PROSITE" id="PS00280">
    <property type="entry name" value="BPTI_KUNITZ_1"/>
    <property type="match status" value="3"/>
</dbReference>
<dbReference type="SMART" id="SM00289">
    <property type="entry name" value="WR1"/>
    <property type="match status" value="15"/>
</dbReference>
<feature type="domain" description="BPTI/Kunitz inhibitor" evidence="3">
    <location>
        <begin position="732"/>
        <end position="784"/>
    </location>
</feature>
<dbReference type="InterPro" id="IPR028150">
    <property type="entry name" value="Lustrin_cystein"/>
</dbReference>
<dbReference type="CDD" id="cd00109">
    <property type="entry name" value="Kunitz-type"/>
    <property type="match status" value="2"/>
</dbReference>
<feature type="transmembrane region" description="Helical" evidence="2">
    <location>
        <begin position="1498"/>
        <end position="1525"/>
    </location>
</feature>
<feature type="domain" description="BPTI/Kunitz inhibitor" evidence="3">
    <location>
        <begin position="297"/>
        <end position="349"/>
    </location>
</feature>
<feature type="region of interest" description="Disordered" evidence="1">
    <location>
        <begin position="1160"/>
        <end position="1179"/>
    </location>
</feature>
<dbReference type="Pfam" id="PF00014">
    <property type="entry name" value="Kunitz_BPTI"/>
    <property type="match status" value="5"/>
</dbReference>
<keyword evidence="2" id="KW-1133">Transmembrane helix</keyword>
<evidence type="ECO:0000256" key="1">
    <source>
        <dbReference type="SAM" id="MobiDB-lite"/>
    </source>
</evidence>
<dbReference type="Pfam" id="PF01683">
    <property type="entry name" value="EB"/>
    <property type="match status" value="3"/>
</dbReference>
<feature type="transmembrane region" description="Helical" evidence="2">
    <location>
        <begin position="1586"/>
        <end position="1602"/>
    </location>
</feature>
<feature type="compositionally biased region" description="Polar residues" evidence="1">
    <location>
        <begin position="1165"/>
        <end position="1179"/>
    </location>
</feature>
<gene>
    <name evidence="4" type="ORF">CBOVIS_LOCUS4367</name>
</gene>
<dbReference type="GO" id="GO:0004867">
    <property type="term" value="F:serine-type endopeptidase inhibitor activity"/>
    <property type="evidence" value="ECO:0007669"/>
    <property type="project" value="InterPro"/>
</dbReference>
<evidence type="ECO:0000313" key="4">
    <source>
        <dbReference type="EMBL" id="CAB3401648.1"/>
    </source>
</evidence>
<name>A0A8S1ENR5_9PELO</name>
<sequence length="1767" mass="196092">MHVSVINHVRPYCEEGAVCEDCELVIVGQPCNSFDRLPVYYCNNNTRRVIYEPSKYFMCVDGEVIQFDCSYRNMPAAVFNQITRECVQEEEFKRRRRATTGSARVGDVCSFNTDCQRGMFCGGGVCSCLSDFVSISQHCWPKVNPGESGCVENRQCEAVWPGTTCNSAGLCECPRDTVPSRTRDGTVCISSKIPPSCPLPEPHNGNPNPATVLANPTTHPLNPGSYTPVLCNSLSSETRVSNGGDGSTWCVYPDGDNDIYIADTYNCISHPQVNNELFPEYAETVDGVCCHNRAFVCIQPLESGDEPSVPRWWYNSATGTCVQFMWDPDTITNASPNNFRTAEHCESYCRDTCRRGAPEFAGAKYSILDEVPRTNCLASTSRCDSEHQCTLIGSQQTCCPTPAHICSAHGGRMMLTKPVENYDRGVQIAGSKASTRYYYDVDQGRCVNFLYHGLGNFNNFLTKQDCESFCSKLVCENGNPLRIGEEWQRCETNADCPTSHTCQGSHKVCCPTAQSLCTQPKRLGDCTSSVRRYWYNAATRTCEMFQYTGCQGNDNNFPTLVACQQRCRGINVEPKCQHGRAFRDRNGSFQQCSDKSNGPKCPVNYVCSFDGTTHGCCPTKAFTCSLNPDKGVQCGSGRSYRYYFNSNKQSCETFQYEGCDGNSNNFLTSEDCQSYCGVGGCPNGGMPLRDEKTNRPMQCSELKTCPSTHECISIPINGNVGNRCCPTKSHICSQPPQQGNHCSKISVARYYFNIVTRECASFQFNGCNGNLNNFATQAECNNFCSSAGCAVGEVAYKDVNTKKAYDCNNVLINSCPANFQCRFNSLTSGYVCCGSTSMDVCPPEERAFINALDESVRECAINVPGSCPSDFLCRFNAQRNRYYCCAPTTENVCPDGRALFRAAKTHLPIRCTLNTPNSCPDGYSCQSRAKNVLQGFCCSARNVCKGDAEFLMDEKTKMPRICTPGAFISCPNGYRCHKSLPSSVSGFCCKGEINAISEGCPPGEYAYARKNEIIACDPFNPENKGCPATFSCQFAVAFQRYQCCGKDPIEEDEIEQEELGCPHSQVALVEDNHPVVCTASANTCPTGYFCQFSDKNKQFQCCGHKSGCPGESVAYLDLSGQAQECSRKLGNCPSGYSCQSTRAGKTVCCTGGVTRISSRDRPMITGNSSTVPTTTPTAQNSTVAAVTTTTAKSLCPPDTVLINGECKVRGAVGSVCLLSSQCTSGAECLNQFCSCSKKFRQQEGRCVQILDEENECKKGEVKKDGRCYPTFGIGGGDCQFDSQCLNGTICTENVCKCAPGSSPYKERCLNNVNICESPKQPVISNNSLIICAKQKCPKPSQCLYSKLISSYVCCSVAPVPVRPATARPVVRGRPVPSKKYTCPDGRQPMMFPQNHMPLVCNVIKGCPQGYTCIAKMCCPNTRVKREPCPRGYLELVRNDGTTTCVLEMHLNFTALEWVKCPEYENYPIHIIAAIVAIFAIIANGYIMKLFIVKEAIGLFLLAIFDFMFAFDFITTATLKSLAYFWKSSELNKWQFHFGGLSDRFDEQVRNLVAVTLFLLAVERLLWTFGERTRQRFGLFTDDRSKIRIIIIPFIVTIIFRFLDDRFNEKSLLNQCTEFHSRNKNILIKGFDKFLDTTYPWISRAFYALALIISLISVVRKSKTGKGELAVSQSHQTQTTNQDSETGIRLVNRSILCMFVIILTYLVTYSANEFIRYDFPPKDLKQFGYRYFIVKLIELFFVAARFFIYFALTKFQIVYQYFGIILHT</sequence>
<dbReference type="Proteomes" id="UP000494206">
    <property type="component" value="Unassembled WGS sequence"/>
</dbReference>
<feature type="domain" description="BPTI/Kunitz inhibitor" evidence="3">
    <location>
        <begin position="423"/>
        <end position="470"/>
    </location>
</feature>
<dbReference type="OrthoDB" id="5950222at2759"/>
<feature type="transmembrane region" description="Helical" evidence="2">
    <location>
        <begin position="1730"/>
        <end position="1751"/>
    </location>
</feature>
<dbReference type="Gene3D" id="4.10.410.10">
    <property type="entry name" value="Pancreatic trypsin inhibitor Kunitz domain"/>
    <property type="match status" value="5"/>
</dbReference>
<feature type="transmembrane region" description="Helical" evidence="2">
    <location>
        <begin position="1466"/>
        <end position="1486"/>
    </location>
</feature>
<dbReference type="Pfam" id="PF14625">
    <property type="entry name" value="Lustrin_cystein"/>
    <property type="match status" value="11"/>
</dbReference>
<dbReference type="PANTHER" id="PTHR46339">
    <property type="entry name" value="PROTEIN CBG15282-RELATED"/>
    <property type="match status" value="1"/>
</dbReference>
<keyword evidence="2" id="KW-0812">Transmembrane</keyword>
<feature type="transmembrane region" description="Helical" evidence="2">
    <location>
        <begin position="1548"/>
        <end position="1566"/>
    </location>
</feature>
<dbReference type="InterPro" id="IPR036880">
    <property type="entry name" value="Kunitz_BPTI_sf"/>
</dbReference>
<organism evidence="4 5">
    <name type="scientific">Caenorhabditis bovis</name>
    <dbReference type="NCBI Taxonomy" id="2654633"/>
    <lineage>
        <taxon>Eukaryota</taxon>
        <taxon>Metazoa</taxon>
        <taxon>Ecdysozoa</taxon>
        <taxon>Nematoda</taxon>
        <taxon>Chromadorea</taxon>
        <taxon>Rhabditida</taxon>
        <taxon>Rhabditina</taxon>
        <taxon>Rhabditomorpha</taxon>
        <taxon>Rhabditoidea</taxon>
        <taxon>Rhabditidae</taxon>
        <taxon>Peloderinae</taxon>
        <taxon>Caenorhabditis</taxon>
    </lineage>
</organism>
<keyword evidence="2" id="KW-0472">Membrane</keyword>
<evidence type="ECO:0000256" key="2">
    <source>
        <dbReference type="SAM" id="Phobius"/>
    </source>
</evidence>
<reference evidence="4 5" key="1">
    <citation type="submission" date="2020-04" db="EMBL/GenBank/DDBJ databases">
        <authorList>
            <person name="Laetsch R D."/>
            <person name="Stevens L."/>
            <person name="Kumar S."/>
            <person name="Blaxter L. M."/>
        </authorList>
    </citation>
    <scope>NUCLEOTIDE SEQUENCE [LARGE SCALE GENOMIC DNA]</scope>
</reference>
<feature type="transmembrane region" description="Helical" evidence="2">
    <location>
        <begin position="1640"/>
        <end position="1658"/>
    </location>
</feature>
<evidence type="ECO:0000259" key="3">
    <source>
        <dbReference type="PROSITE" id="PS50279"/>
    </source>
</evidence>
<dbReference type="InterPro" id="IPR002223">
    <property type="entry name" value="Kunitz_BPTI"/>
</dbReference>
<dbReference type="InterPro" id="IPR006150">
    <property type="entry name" value="Cys_repeat_1"/>
</dbReference>
<dbReference type="EMBL" id="CADEPM010000003">
    <property type="protein sequence ID" value="CAB3401648.1"/>
    <property type="molecule type" value="Genomic_DNA"/>
</dbReference>
<proteinExistence type="predicted"/>
<comment type="caution">
    <text evidence="4">The sequence shown here is derived from an EMBL/GenBank/DDBJ whole genome shotgun (WGS) entry which is preliminary data.</text>
</comment>
<evidence type="ECO:0000313" key="5">
    <source>
        <dbReference type="Proteomes" id="UP000494206"/>
    </source>
</evidence>
<accession>A0A8S1ENR5</accession>
<dbReference type="InterPro" id="IPR006149">
    <property type="entry name" value="EB_dom"/>
</dbReference>
<dbReference type="SMART" id="SM00131">
    <property type="entry name" value="KU"/>
    <property type="match status" value="5"/>
</dbReference>
<dbReference type="PANTHER" id="PTHR46339:SF4">
    <property type="entry name" value="BPTI_KUNITZ INHIBITOR DOMAIN-CONTAINING PROTEIN"/>
    <property type="match status" value="1"/>
</dbReference>
<protein>
    <recommendedName>
        <fullName evidence="3">BPTI/Kunitz inhibitor domain-containing protein</fullName>
    </recommendedName>
</protein>
<dbReference type="PROSITE" id="PS50279">
    <property type="entry name" value="BPTI_KUNITZ_2"/>
    <property type="match status" value="5"/>
</dbReference>
<dbReference type="CDD" id="cd22593">
    <property type="entry name" value="Kunitz_conkunitzin"/>
    <property type="match status" value="2"/>
</dbReference>
<dbReference type="PRINTS" id="PR00759">
    <property type="entry name" value="BASICPTASE"/>
</dbReference>
<feature type="transmembrane region" description="Helical" evidence="2">
    <location>
        <begin position="1689"/>
        <end position="1710"/>
    </location>
</feature>
<feature type="domain" description="BPTI/Kunitz inhibitor" evidence="3">
    <location>
        <begin position="517"/>
        <end position="567"/>
    </location>
</feature>
<dbReference type="InterPro" id="IPR020901">
    <property type="entry name" value="Prtase_inh_Kunz-CS"/>
</dbReference>
<feature type="domain" description="BPTI/Kunitz inhibitor" evidence="3">
    <location>
        <begin position="624"/>
        <end position="676"/>
    </location>
</feature>
<keyword evidence="5" id="KW-1185">Reference proteome</keyword>
<dbReference type="InterPro" id="IPR053014">
    <property type="entry name" value="Cuticle_assoc_divergent"/>
</dbReference>